<dbReference type="InterPro" id="IPR036380">
    <property type="entry name" value="Isochorismatase-like_sf"/>
</dbReference>
<dbReference type="Proteomes" id="UP000780875">
    <property type="component" value="Unassembled WGS sequence"/>
</dbReference>
<comment type="caution">
    <text evidence="3">The sequence shown here is derived from an EMBL/GenBank/DDBJ whole genome shotgun (WGS) entry which is preliminary data.</text>
</comment>
<dbReference type="PANTHER" id="PTHR43540">
    <property type="entry name" value="PEROXYUREIDOACRYLATE/UREIDOACRYLATE AMIDOHYDROLASE-RELATED"/>
    <property type="match status" value="1"/>
</dbReference>
<evidence type="ECO:0000313" key="4">
    <source>
        <dbReference type="Proteomes" id="UP000780875"/>
    </source>
</evidence>
<accession>A0ABS7UJY4</accession>
<keyword evidence="1" id="KW-0378">Hydrolase</keyword>
<reference evidence="3 4" key="1">
    <citation type="submission" date="2021-09" db="EMBL/GenBank/DDBJ databases">
        <title>Whole genome sequence of Nocardioides sp. GBK3QG-3.</title>
        <authorList>
            <person name="Tuo L."/>
        </authorList>
    </citation>
    <scope>NUCLEOTIDE SEQUENCE [LARGE SCALE GENOMIC DNA]</scope>
    <source>
        <strain evidence="3 4">GBK3QG-3</strain>
    </source>
</reference>
<evidence type="ECO:0000256" key="1">
    <source>
        <dbReference type="ARBA" id="ARBA00022801"/>
    </source>
</evidence>
<dbReference type="RefSeq" id="WP_224125637.1">
    <property type="nucleotide sequence ID" value="NZ_JAIQZJ010000029.1"/>
</dbReference>
<evidence type="ECO:0000259" key="2">
    <source>
        <dbReference type="Pfam" id="PF00857"/>
    </source>
</evidence>
<protein>
    <submittedName>
        <fullName evidence="3">Isochorismatase family protein</fullName>
    </submittedName>
</protein>
<name>A0ABS7UJY4_9ACTN</name>
<keyword evidence="4" id="KW-1185">Reference proteome</keyword>
<dbReference type="InterPro" id="IPR000868">
    <property type="entry name" value="Isochorismatase-like_dom"/>
</dbReference>
<organism evidence="3 4">
    <name type="scientific">Nocardioides mangrovi</name>
    <dbReference type="NCBI Taxonomy" id="2874580"/>
    <lineage>
        <taxon>Bacteria</taxon>
        <taxon>Bacillati</taxon>
        <taxon>Actinomycetota</taxon>
        <taxon>Actinomycetes</taxon>
        <taxon>Propionibacteriales</taxon>
        <taxon>Nocardioidaceae</taxon>
        <taxon>Nocardioides</taxon>
    </lineage>
</organism>
<sequence>MAENTGKTEKSTAFVVVDLQKGVLADDGTWDPAGVVSRVAGLVDKARAAQVPVVWVQHNSGELVAGEEPWQLADGLAPADGEPVVQKRYGDSFEETELGDLLDALGADHLVIAGAQTDACIRSTLHGAVHRGYDVTLVSDCHTTGEIPAEYSGGELISAQTKINFTNMYADWGLTTASASGSVATAAEVEF</sequence>
<dbReference type="Pfam" id="PF00857">
    <property type="entry name" value="Isochorismatase"/>
    <property type="match status" value="1"/>
</dbReference>
<feature type="domain" description="Isochorismatase-like" evidence="2">
    <location>
        <begin position="12"/>
        <end position="145"/>
    </location>
</feature>
<dbReference type="EMBL" id="JAIQZJ010000029">
    <property type="protein sequence ID" value="MBZ5741340.1"/>
    <property type="molecule type" value="Genomic_DNA"/>
</dbReference>
<dbReference type="InterPro" id="IPR050272">
    <property type="entry name" value="Isochorismatase-like_hydrls"/>
</dbReference>
<evidence type="ECO:0000313" key="3">
    <source>
        <dbReference type="EMBL" id="MBZ5741340.1"/>
    </source>
</evidence>
<dbReference type="SUPFAM" id="SSF52499">
    <property type="entry name" value="Isochorismatase-like hydrolases"/>
    <property type="match status" value="1"/>
</dbReference>
<dbReference type="Gene3D" id="3.40.50.850">
    <property type="entry name" value="Isochorismatase-like"/>
    <property type="match status" value="1"/>
</dbReference>
<gene>
    <name evidence="3" type="ORF">K8U61_24485</name>
</gene>
<proteinExistence type="predicted"/>